<evidence type="ECO:0000313" key="1">
    <source>
        <dbReference type="EMBL" id="CAG7654557.1"/>
    </source>
</evidence>
<reference evidence="1" key="1">
    <citation type="submission" date="2021-06" db="EMBL/GenBank/DDBJ databases">
        <authorList>
            <person name="Hodson N. C."/>
            <person name="Mongue J. A."/>
            <person name="Jaron S. K."/>
        </authorList>
    </citation>
    <scope>NUCLEOTIDE SEQUENCE</scope>
</reference>
<sequence>MLCTRTSDAENY</sequence>
<keyword evidence="2" id="KW-1185">Reference proteome</keyword>
<protein>
    <submittedName>
        <fullName evidence="1">Uncharacterized protein</fullName>
    </submittedName>
</protein>
<organism evidence="1 2">
    <name type="scientific">Allacma fusca</name>
    <dbReference type="NCBI Taxonomy" id="39272"/>
    <lineage>
        <taxon>Eukaryota</taxon>
        <taxon>Metazoa</taxon>
        <taxon>Ecdysozoa</taxon>
        <taxon>Arthropoda</taxon>
        <taxon>Hexapoda</taxon>
        <taxon>Collembola</taxon>
        <taxon>Symphypleona</taxon>
        <taxon>Sminthuridae</taxon>
        <taxon>Allacma</taxon>
    </lineage>
</organism>
<proteinExistence type="predicted"/>
<feature type="non-terminal residue" evidence="1">
    <location>
        <position position="1"/>
    </location>
</feature>
<accession>A0A8J2NGE4</accession>
<dbReference type="Proteomes" id="UP000708208">
    <property type="component" value="Unassembled WGS sequence"/>
</dbReference>
<gene>
    <name evidence="1" type="ORF">AFUS01_LOCUS880</name>
</gene>
<dbReference type="EMBL" id="CAJVCH010004700">
    <property type="protein sequence ID" value="CAG7654557.1"/>
    <property type="molecule type" value="Genomic_DNA"/>
</dbReference>
<comment type="caution">
    <text evidence="1">The sequence shown here is derived from an EMBL/GenBank/DDBJ whole genome shotgun (WGS) entry which is preliminary data.</text>
</comment>
<evidence type="ECO:0000313" key="2">
    <source>
        <dbReference type="Proteomes" id="UP000708208"/>
    </source>
</evidence>
<name>A0A8J2NGE4_9HEXA</name>